<gene>
    <name evidence="2" type="ORF">HO173_004952</name>
</gene>
<dbReference type="GeneID" id="59286616"/>
<dbReference type="InterPro" id="IPR021765">
    <property type="entry name" value="UstYa-like"/>
</dbReference>
<comment type="caution">
    <text evidence="2">The sequence shown here is derived from an EMBL/GenBank/DDBJ whole genome shotgun (WGS) entry which is preliminary data.</text>
</comment>
<dbReference type="PANTHER" id="PTHR33365">
    <property type="entry name" value="YALI0B05434P"/>
    <property type="match status" value="1"/>
</dbReference>
<accession>A0A8H6FXP2</accession>
<organism evidence="2 3">
    <name type="scientific">Letharia columbiana</name>
    <dbReference type="NCBI Taxonomy" id="112416"/>
    <lineage>
        <taxon>Eukaryota</taxon>
        <taxon>Fungi</taxon>
        <taxon>Dikarya</taxon>
        <taxon>Ascomycota</taxon>
        <taxon>Pezizomycotina</taxon>
        <taxon>Lecanoromycetes</taxon>
        <taxon>OSLEUM clade</taxon>
        <taxon>Lecanoromycetidae</taxon>
        <taxon>Lecanorales</taxon>
        <taxon>Lecanorineae</taxon>
        <taxon>Parmeliaceae</taxon>
        <taxon>Letharia</taxon>
    </lineage>
</organism>
<dbReference type="OrthoDB" id="3687641at2759"/>
<sequence length="150" mass="17358">MTAIDPERKKQAVALPDGGFFGTLTVFHELHCLKRLHRYMYPSYYFPDLSDQETEDNRYHNEHCIDMLRQSVMCHGDTTPVTMRWGETQPIPLGNWSSPHECVNWASINGWARERSVREVMEPGYLKHPKFGVVVGESFENKIGQVHHGD</sequence>
<dbReference type="AlphaFoldDB" id="A0A8H6FXP2"/>
<reference evidence="2 3" key="1">
    <citation type="journal article" date="2020" name="Genomics">
        <title>Complete, high-quality genomes from long-read metagenomic sequencing of two wolf lichen thalli reveals enigmatic genome architecture.</title>
        <authorList>
            <person name="McKenzie S.K."/>
            <person name="Walston R.F."/>
            <person name="Allen J.L."/>
        </authorList>
    </citation>
    <scope>NUCLEOTIDE SEQUENCE [LARGE SCALE GENOMIC DNA]</scope>
    <source>
        <strain evidence="2">WasteWater2</strain>
    </source>
</reference>
<dbReference type="Pfam" id="PF11807">
    <property type="entry name" value="UstYa"/>
    <property type="match status" value="1"/>
</dbReference>
<evidence type="ECO:0008006" key="4">
    <source>
        <dbReference type="Google" id="ProtNLM"/>
    </source>
</evidence>
<evidence type="ECO:0000256" key="1">
    <source>
        <dbReference type="ARBA" id="ARBA00035112"/>
    </source>
</evidence>
<protein>
    <recommendedName>
        <fullName evidence="4">Tat pathway signal sequence</fullName>
    </recommendedName>
</protein>
<dbReference type="Proteomes" id="UP000578531">
    <property type="component" value="Unassembled WGS sequence"/>
</dbReference>
<dbReference type="EMBL" id="JACCJC010000017">
    <property type="protein sequence ID" value="KAF6236661.1"/>
    <property type="molecule type" value="Genomic_DNA"/>
</dbReference>
<dbReference type="GO" id="GO:0043386">
    <property type="term" value="P:mycotoxin biosynthetic process"/>
    <property type="evidence" value="ECO:0007669"/>
    <property type="project" value="InterPro"/>
</dbReference>
<name>A0A8H6FXP2_9LECA</name>
<dbReference type="PANTHER" id="PTHR33365:SF7">
    <property type="entry name" value="TAT PATHWAY SIGNAL SEQUENCE"/>
    <property type="match status" value="1"/>
</dbReference>
<proteinExistence type="inferred from homology"/>
<evidence type="ECO:0000313" key="2">
    <source>
        <dbReference type="EMBL" id="KAF6236661.1"/>
    </source>
</evidence>
<comment type="similarity">
    <text evidence="1">Belongs to the ustYa family.</text>
</comment>
<evidence type="ECO:0000313" key="3">
    <source>
        <dbReference type="Proteomes" id="UP000578531"/>
    </source>
</evidence>
<keyword evidence="3" id="KW-1185">Reference proteome</keyword>
<dbReference type="RefSeq" id="XP_037165994.1">
    <property type="nucleotide sequence ID" value="XM_037306870.1"/>
</dbReference>